<dbReference type="EMBL" id="VWPK01000023">
    <property type="protein sequence ID" value="KAA5611231.1"/>
    <property type="molecule type" value="Genomic_DNA"/>
</dbReference>
<feature type="domain" description="PAC" evidence="8">
    <location>
        <begin position="932"/>
        <end position="985"/>
    </location>
</feature>
<dbReference type="SMART" id="SM00052">
    <property type="entry name" value="EAL"/>
    <property type="match status" value="1"/>
</dbReference>
<feature type="domain" description="PAC" evidence="8">
    <location>
        <begin position="686"/>
        <end position="739"/>
    </location>
</feature>
<dbReference type="CDD" id="cd01948">
    <property type="entry name" value="EAL"/>
    <property type="match status" value="1"/>
</dbReference>
<evidence type="ECO:0000256" key="3">
    <source>
        <dbReference type="ARBA" id="ARBA00022692"/>
    </source>
</evidence>
<keyword evidence="12" id="KW-1185">Reference proteome</keyword>
<dbReference type="Pfam" id="PF08448">
    <property type="entry name" value="PAS_4"/>
    <property type="match status" value="1"/>
</dbReference>
<dbReference type="PROSITE" id="PS50112">
    <property type="entry name" value="PAS"/>
    <property type="match status" value="1"/>
</dbReference>
<evidence type="ECO:0000259" key="8">
    <source>
        <dbReference type="PROSITE" id="PS50113"/>
    </source>
</evidence>
<dbReference type="CDD" id="cd00130">
    <property type="entry name" value="PAS"/>
    <property type="match status" value="3"/>
</dbReference>
<evidence type="ECO:0000313" key="12">
    <source>
        <dbReference type="Proteomes" id="UP000325255"/>
    </source>
</evidence>
<dbReference type="InterPro" id="IPR000700">
    <property type="entry name" value="PAS-assoc_C"/>
</dbReference>
<feature type="domain" description="PAC" evidence="8">
    <location>
        <begin position="809"/>
        <end position="862"/>
    </location>
</feature>
<feature type="domain" description="PAS" evidence="7">
    <location>
        <begin position="380"/>
        <end position="430"/>
    </location>
</feature>
<dbReference type="SUPFAM" id="SSF141868">
    <property type="entry name" value="EAL domain-like"/>
    <property type="match status" value="1"/>
</dbReference>
<dbReference type="Gene3D" id="3.20.20.450">
    <property type="entry name" value="EAL domain"/>
    <property type="match status" value="1"/>
</dbReference>
<dbReference type="GO" id="GO:0003824">
    <property type="term" value="F:catalytic activity"/>
    <property type="evidence" value="ECO:0007669"/>
    <property type="project" value="UniProtKB-ARBA"/>
</dbReference>
<dbReference type="PANTHER" id="PTHR44757">
    <property type="entry name" value="DIGUANYLATE CYCLASE DGCP"/>
    <property type="match status" value="1"/>
</dbReference>
<dbReference type="Gene3D" id="3.30.70.270">
    <property type="match status" value="1"/>
</dbReference>
<evidence type="ECO:0000256" key="5">
    <source>
        <dbReference type="ARBA" id="ARBA00023136"/>
    </source>
</evidence>
<dbReference type="Pfam" id="PF02743">
    <property type="entry name" value="dCache_1"/>
    <property type="match status" value="1"/>
</dbReference>
<keyword evidence="2" id="KW-1003">Cell membrane</keyword>
<keyword evidence="3 6" id="KW-0812">Transmembrane</keyword>
<protein>
    <submittedName>
        <fullName evidence="11">EAL domain-containing protein</fullName>
    </submittedName>
</protein>
<keyword evidence="5 6" id="KW-0472">Membrane</keyword>
<dbReference type="SUPFAM" id="SSF55073">
    <property type="entry name" value="Nucleotide cyclase"/>
    <property type="match status" value="1"/>
</dbReference>
<proteinExistence type="predicted"/>
<dbReference type="Proteomes" id="UP000325255">
    <property type="component" value="Unassembled WGS sequence"/>
</dbReference>
<dbReference type="InterPro" id="IPR043128">
    <property type="entry name" value="Rev_trsase/Diguanyl_cyclase"/>
</dbReference>
<dbReference type="NCBIfam" id="TIGR00254">
    <property type="entry name" value="GGDEF"/>
    <property type="match status" value="1"/>
</dbReference>
<dbReference type="CDD" id="cd01949">
    <property type="entry name" value="GGDEF"/>
    <property type="match status" value="1"/>
</dbReference>
<feature type="domain" description="GGDEF" evidence="10">
    <location>
        <begin position="1139"/>
        <end position="1272"/>
    </location>
</feature>
<sequence>MIRSGHFPDFLRKALAGLRAACRLLLRQQAGGVAASWPVLIGAALGLGLAVATWAYLAREREEALQDAGRETENISLILTKWVEAGLRSVEVLEDATADWIGSQGIDTPEALRARMGGLAVHADLVARTAALSRVRSLFLVDAEGGIIADSRSWPPPSFNVTGRAYFDPLRNDPGHARVLSPPMRGLNGGQWAVYLARRINAPDGSFLGAVAASIDLAYFEDLFGDLALGPGSSITLFRRDGTLLARHPKLESIVNARFDLSEPVQRLVPGGPGVTLQRHGPVDGIERIATVRAVAGYPLLVTVTRTTDAALVPWHRQAQQLGMSLLLMEGMILGGVLLAQRLTRARARARDARLREYAAALDAVFANGTAALSEVEIPSGRFLRVNRRYCEISGRTEAELRRDLTPADVVHPEDRPKISRDWRAALDGNGSWDAEVRYLRPDGAVVWGRLSLAVSARDEQGRPTRGLAVVQDITELRATSERLRASESLLHLCMQIGHIGTYRRDIVAGVYECGAEMRALHGLPAGDAVVPDAAWLATLLPEDQDRLRAQISEATAKRLPQAAFQYRVRHPVDGTVRHLEARTRYEYDATGRPLRSTGVVIDITESHKAAERLRLCMQISRIGTYTRDLVTGEIWAGPEARALHGLPEDDAPLPTGTWLATLLPVDRKKVQAAIDDAMTGRYPEMTLAYRIRHPADGRVRHIEVRTHFEFDAEGRPVVDRGAVIDVTASREAETLLRLCLQAGRIGSFRHDFTTGLVQCGPEMRTMIGLPPGDGPITEQDWFANFLPEELARLRVHIAQSERLQLPESVDTFRLRHPGDGRLRHFETRVHVDYGPDGKTDSVHGVFIDVTEQREAAELLRMSLAVGRIGSFRHDFTTGLVQCSPEVRAMYGLPADETPLTIGQWWAALQPGDLDMLKAHIAGIVARQAPESVVLYRIRRLTDGSLRHFEARTRWEYDGAGQPLSTLGVVIDVTEQREAAELLRMSLAVGRIGSFRRNFTTGLVDCDPQTRAMVGLPPGHDPVPERDWLACFIEEDSARLRTELGKAVELRLMEGNAIFRVRPPADGRIRHLEARVHRDYDADGRLLGVLGVFIDVTEQREAEVHIAHMARHDALTGLPNRVLFRERLDEALARARRETGFALLLIDLDRFKEVNDTLGHPAGDALLREVTARLRAELRETDTLARLGGDEFAVIQAGVHQPQDATTLARRMVEVLGTPFTLEGQQVCIGTSIGIALAPGDGAEHEQLFKGADMALYRAKEEGRNCWRFFEPEMDARMQRRRALETDLRRAVARGEFELLYQPIVDVRARRVGGVEALLRWHRPGHGLAQPDSFLPLAEEIGLIVPIGDWVLARACADAAAWAATCPDAPKVAVNLSPAQFAHRGLVDAVAAALERSGLDPARLELEITETVMLQETEATLATLQRLRELGVRIAMDDFGTGRSLLTCLRRFAFDRLKIDRRLTDGLGQPRADNALAVIRAATGLCAGLGMTATAEGVETEDQLQALAREGCEEMQGHLFARPCPAGDIPALLRDLAGTDGLGGRSKFPKEIW</sequence>
<dbReference type="Pfam" id="PF00563">
    <property type="entry name" value="EAL"/>
    <property type="match status" value="1"/>
</dbReference>
<dbReference type="SMART" id="SM00091">
    <property type="entry name" value="PAS"/>
    <property type="match status" value="5"/>
</dbReference>
<dbReference type="FunFam" id="3.30.70.270:FF:000001">
    <property type="entry name" value="Diguanylate cyclase domain protein"/>
    <property type="match status" value="1"/>
</dbReference>
<dbReference type="InterPro" id="IPR035965">
    <property type="entry name" value="PAS-like_dom_sf"/>
</dbReference>
<dbReference type="SMART" id="SM00086">
    <property type="entry name" value="PAC"/>
    <property type="match status" value="6"/>
</dbReference>
<dbReference type="PANTHER" id="PTHR44757:SF2">
    <property type="entry name" value="BIOFILM ARCHITECTURE MAINTENANCE PROTEIN MBAA"/>
    <property type="match status" value="1"/>
</dbReference>
<evidence type="ECO:0000259" key="7">
    <source>
        <dbReference type="PROSITE" id="PS50112"/>
    </source>
</evidence>
<accession>A0A5M6ISQ0</accession>
<dbReference type="Pfam" id="PF08447">
    <property type="entry name" value="PAS_3"/>
    <property type="match status" value="4"/>
</dbReference>
<evidence type="ECO:0000313" key="11">
    <source>
        <dbReference type="EMBL" id="KAA5611231.1"/>
    </source>
</evidence>
<dbReference type="InterPro" id="IPR001633">
    <property type="entry name" value="EAL_dom"/>
</dbReference>
<organism evidence="11 12">
    <name type="scientific">Rhodovastum atsumiense</name>
    <dbReference type="NCBI Taxonomy" id="504468"/>
    <lineage>
        <taxon>Bacteria</taxon>
        <taxon>Pseudomonadati</taxon>
        <taxon>Pseudomonadota</taxon>
        <taxon>Alphaproteobacteria</taxon>
        <taxon>Acetobacterales</taxon>
        <taxon>Acetobacteraceae</taxon>
        <taxon>Rhodovastum</taxon>
    </lineage>
</organism>
<dbReference type="PROSITE" id="PS50113">
    <property type="entry name" value="PAC"/>
    <property type="match status" value="6"/>
</dbReference>
<keyword evidence="4 6" id="KW-1133">Transmembrane helix</keyword>
<reference evidence="11 12" key="1">
    <citation type="submission" date="2019-09" db="EMBL/GenBank/DDBJ databases">
        <title>Genome sequence of Rhodovastum atsumiense, a diverse member of the Acetobacteraceae family of non-sulfur purple photosynthetic bacteria.</title>
        <authorList>
            <person name="Meyer T."/>
            <person name="Kyndt J."/>
        </authorList>
    </citation>
    <scope>NUCLEOTIDE SEQUENCE [LARGE SCALE GENOMIC DNA]</scope>
    <source>
        <strain evidence="11 12">DSM 21279</strain>
    </source>
</reference>
<evidence type="ECO:0000259" key="9">
    <source>
        <dbReference type="PROSITE" id="PS50883"/>
    </source>
</evidence>
<dbReference type="PROSITE" id="PS50883">
    <property type="entry name" value="EAL"/>
    <property type="match status" value="1"/>
</dbReference>
<dbReference type="InterPro" id="IPR013656">
    <property type="entry name" value="PAS_4"/>
</dbReference>
<dbReference type="GO" id="GO:0005886">
    <property type="term" value="C:plasma membrane"/>
    <property type="evidence" value="ECO:0007669"/>
    <property type="project" value="UniProtKB-SubCell"/>
</dbReference>
<evidence type="ECO:0000256" key="2">
    <source>
        <dbReference type="ARBA" id="ARBA00022475"/>
    </source>
</evidence>
<feature type="transmembrane region" description="Helical" evidence="6">
    <location>
        <begin position="35"/>
        <end position="57"/>
    </location>
</feature>
<dbReference type="CDD" id="cd12915">
    <property type="entry name" value="PDC2_DGC_like"/>
    <property type="match status" value="1"/>
</dbReference>
<evidence type="ECO:0000259" key="10">
    <source>
        <dbReference type="PROSITE" id="PS50887"/>
    </source>
</evidence>
<comment type="subcellular location">
    <subcellularLocation>
        <location evidence="1">Cell membrane</location>
        <topology evidence="1">Multi-pass membrane protein</topology>
    </subcellularLocation>
</comment>
<dbReference type="InterPro" id="IPR052155">
    <property type="entry name" value="Biofilm_reg_signaling"/>
</dbReference>
<evidence type="ECO:0000256" key="1">
    <source>
        <dbReference type="ARBA" id="ARBA00004651"/>
    </source>
</evidence>
<feature type="domain" description="PAC" evidence="8">
    <location>
        <begin position="433"/>
        <end position="486"/>
    </location>
</feature>
<dbReference type="PROSITE" id="PS50887">
    <property type="entry name" value="GGDEF"/>
    <property type="match status" value="1"/>
</dbReference>
<feature type="domain" description="PAC" evidence="8">
    <location>
        <begin position="563"/>
        <end position="616"/>
    </location>
</feature>
<dbReference type="InterPro" id="IPR029787">
    <property type="entry name" value="Nucleotide_cyclase"/>
</dbReference>
<dbReference type="CDD" id="cd12914">
    <property type="entry name" value="PDC1_DGC_like"/>
    <property type="match status" value="1"/>
</dbReference>
<dbReference type="InterPro" id="IPR001610">
    <property type="entry name" value="PAC"/>
</dbReference>
<dbReference type="InterPro" id="IPR000014">
    <property type="entry name" value="PAS"/>
</dbReference>
<dbReference type="NCBIfam" id="TIGR00229">
    <property type="entry name" value="sensory_box"/>
    <property type="match status" value="1"/>
</dbReference>
<dbReference type="OrthoDB" id="9793210at2"/>
<name>A0A5M6ISQ0_9PROT</name>
<dbReference type="SUPFAM" id="SSF55785">
    <property type="entry name" value="PYP-like sensor domain (PAS domain)"/>
    <property type="match status" value="6"/>
</dbReference>
<feature type="domain" description="EAL" evidence="9">
    <location>
        <begin position="1281"/>
        <end position="1537"/>
    </location>
</feature>
<dbReference type="InterPro" id="IPR013655">
    <property type="entry name" value="PAS_fold_3"/>
</dbReference>
<dbReference type="SMART" id="SM00267">
    <property type="entry name" value="GGDEF"/>
    <property type="match status" value="1"/>
</dbReference>
<evidence type="ECO:0000256" key="6">
    <source>
        <dbReference type="SAM" id="Phobius"/>
    </source>
</evidence>
<comment type="caution">
    <text evidence="11">The sequence shown here is derived from an EMBL/GenBank/DDBJ whole genome shotgun (WGS) entry which is preliminary data.</text>
</comment>
<evidence type="ECO:0000256" key="4">
    <source>
        <dbReference type="ARBA" id="ARBA00022989"/>
    </source>
</evidence>
<dbReference type="Gene3D" id="2.10.70.100">
    <property type="match status" value="4"/>
</dbReference>
<dbReference type="Pfam" id="PF00990">
    <property type="entry name" value="GGDEF"/>
    <property type="match status" value="1"/>
</dbReference>
<dbReference type="InterPro" id="IPR033479">
    <property type="entry name" value="dCache_1"/>
</dbReference>
<dbReference type="Gene3D" id="3.30.450.20">
    <property type="entry name" value="PAS domain"/>
    <property type="match status" value="8"/>
</dbReference>
<gene>
    <name evidence="11" type="ORF">F1189_15800</name>
</gene>
<feature type="domain" description="PAC" evidence="8">
    <location>
        <begin position="1046"/>
        <end position="1108"/>
    </location>
</feature>
<dbReference type="InterPro" id="IPR000160">
    <property type="entry name" value="GGDEF_dom"/>
</dbReference>
<dbReference type="InterPro" id="IPR035919">
    <property type="entry name" value="EAL_sf"/>
</dbReference>